<reference evidence="2 3" key="1">
    <citation type="submission" date="2024-06" db="EMBL/GenBank/DDBJ databases">
        <title>Genomic Encyclopedia of Type Strains, Phase V (KMG-V): Genome sequencing to study the core and pangenomes of soil and plant-associated prokaryotes.</title>
        <authorList>
            <person name="Whitman W."/>
        </authorList>
    </citation>
    <scope>NUCLEOTIDE SEQUENCE [LARGE SCALE GENOMIC DNA]</scope>
    <source>
        <strain evidence="2 3">USDA 160</strain>
    </source>
</reference>
<evidence type="ECO:0000256" key="1">
    <source>
        <dbReference type="SAM" id="Phobius"/>
    </source>
</evidence>
<dbReference type="Proteomes" id="UP001549291">
    <property type="component" value="Unassembled WGS sequence"/>
</dbReference>
<keyword evidence="1" id="KW-0812">Transmembrane</keyword>
<name>A0ABV2S4T2_BRAJP</name>
<sequence>MEGLGTTEPLVTAAWQWFSIGLGVAFLVTIGIIVLFVLKGDTEYGIDQGFLGLILMLTTIFYLVAFSFLVAASTKGLDIKVTVVVVDALVLIGSKLLAPRFLTYLSS</sequence>
<evidence type="ECO:0008006" key="4">
    <source>
        <dbReference type="Google" id="ProtNLM"/>
    </source>
</evidence>
<feature type="transmembrane region" description="Helical" evidence="1">
    <location>
        <begin position="50"/>
        <end position="73"/>
    </location>
</feature>
<evidence type="ECO:0000313" key="3">
    <source>
        <dbReference type="Proteomes" id="UP001549291"/>
    </source>
</evidence>
<organism evidence="2 3">
    <name type="scientific">Bradyrhizobium japonicum</name>
    <dbReference type="NCBI Taxonomy" id="375"/>
    <lineage>
        <taxon>Bacteria</taxon>
        <taxon>Pseudomonadati</taxon>
        <taxon>Pseudomonadota</taxon>
        <taxon>Alphaproteobacteria</taxon>
        <taxon>Hyphomicrobiales</taxon>
        <taxon>Nitrobacteraceae</taxon>
        <taxon>Bradyrhizobium</taxon>
    </lineage>
</organism>
<feature type="transmembrane region" description="Helical" evidence="1">
    <location>
        <begin position="15"/>
        <end position="38"/>
    </location>
</feature>
<keyword evidence="1" id="KW-0472">Membrane</keyword>
<protein>
    <recommendedName>
        <fullName evidence="4">ABC transporter permease</fullName>
    </recommendedName>
</protein>
<evidence type="ECO:0000313" key="2">
    <source>
        <dbReference type="EMBL" id="MET4723840.1"/>
    </source>
</evidence>
<accession>A0ABV2S4T2</accession>
<dbReference type="EMBL" id="JBEPTQ010000002">
    <property type="protein sequence ID" value="MET4723840.1"/>
    <property type="molecule type" value="Genomic_DNA"/>
</dbReference>
<keyword evidence="3" id="KW-1185">Reference proteome</keyword>
<gene>
    <name evidence="2" type="ORF">ABIF63_007946</name>
</gene>
<comment type="caution">
    <text evidence="2">The sequence shown here is derived from an EMBL/GenBank/DDBJ whole genome shotgun (WGS) entry which is preliminary data.</text>
</comment>
<feature type="transmembrane region" description="Helical" evidence="1">
    <location>
        <begin position="79"/>
        <end position="98"/>
    </location>
</feature>
<dbReference type="RefSeq" id="WP_014497121.1">
    <property type="nucleotide sequence ID" value="NZ_BJNK01000026.1"/>
</dbReference>
<proteinExistence type="predicted"/>
<keyword evidence="1" id="KW-1133">Transmembrane helix</keyword>
<dbReference type="GeneID" id="64067984"/>